<dbReference type="Gene3D" id="1.10.357.10">
    <property type="entry name" value="Tetracycline Repressor, domain 2"/>
    <property type="match status" value="1"/>
</dbReference>
<reference evidence="4 5" key="1">
    <citation type="submission" date="2023-11" db="EMBL/GenBank/DDBJ databases">
        <title>Arctic aerobic anoxygenic photoheterotroph Sediminicoccus rosea KRV36 adapts its photosynthesis to long days of polar summer.</title>
        <authorList>
            <person name="Tomasch J."/>
            <person name="Kopejtka K."/>
            <person name="Bily T."/>
            <person name="Gardiner A.T."/>
            <person name="Gardian Z."/>
            <person name="Shivaramu S."/>
            <person name="Koblizek M."/>
            <person name="Engelhardt F."/>
            <person name="Kaftan D."/>
        </authorList>
    </citation>
    <scope>NUCLEOTIDE SEQUENCE [LARGE SCALE GENOMIC DNA]</scope>
    <source>
        <strain evidence="4 5">R-30</strain>
    </source>
</reference>
<protein>
    <submittedName>
        <fullName evidence="4">TetR family transcriptional regulator</fullName>
    </submittedName>
</protein>
<dbReference type="EMBL" id="CP137852">
    <property type="protein sequence ID" value="WPB87385.1"/>
    <property type="molecule type" value="Genomic_DNA"/>
</dbReference>
<dbReference type="PRINTS" id="PR00455">
    <property type="entry name" value="HTHTETR"/>
</dbReference>
<evidence type="ECO:0000259" key="3">
    <source>
        <dbReference type="PROSITE" id="PS50977"/>
    </source>
</evidence>
<proteinExistence type="predicted"/>
<feature type="DNA-binding region" description="H-T-H motif" evidence="2">
    <location>
        <begin position="40"/>
        <end position="59"/>
    </location>
</feature>
<gene>
    <name evidence="4" type="ORF">R9Z33_10980</name>
</gene>
<evidence type="ECO:0000313" key="5">
    <source>
        <dbReference type="Proteomes" id="UP001305521"/>
    </source>
</evidence>
<dbReference type="SUPFAM" id="SSF46689">
    <property type="entry name" value="Homeodomain-like"/>
    <property type="match status" value="1"/>
</dbReference>
<sequence>MTAKPASRAEIGHARRARTRARLVGAATQVFARLGPDAPALEDVASAAGVARGTIYNHFETREALLTAVAIEAAEVIGLEILPLRAWRDPAARLAASLRCYIRRAGAEPEWGWAVVRIAFVAAPLGTRMTENLGQDLREGLESGRFQAASMQAAADIVLGAGILGMRAVLRGEAPPGHAEGVALAVLRGFAVPDAEEVARLPLGLPGLPWAS</sequence>
<dbReference type="Pfam" id="PF00440">
    <property type="entry name" value="TetR_N"/>
    <property type="match status" value="1"/>
</dbReference>
<dbReference type="PANTHER" id="PTHR30055">
    <property type="entry name" value="HTH-TYPE TRANSCRIPTIONAL REGULATOR RUTR"/>
    <property type="match status" value="1"/>
</dbReference>
<dbReference type="InterPro" id="IPR001647">
    <property type="entry name" value="HTH_TetR"/>
</dbReference>
<feature type="domain" description="HTH tetR-type" evidence="3">
    <location>
        <begin position="17"/>
        <end position="77"/>
    </location>
</feature>
<dbReference type="Proteomes" id="UP001305521">
    <property type="component" value="Chromosome"/>
</dbReference>
<dbReference type="Pfam" id="PF21306">
    <property type="entry name" value="TetR_C_40"/>
    <property type="match status" value="1"/>
</dbReference>
<accession>A0ABZ0PQL1</accession>
<dbReference type="InterPro" id="IPR049513">
    <property type="entry name" value="TetR_C_40"/>
</dbReference>
<dbReference type="PANTHER" id="PTHR30055:SF226">
    <property type="entry name" value="HTH-TYPE TRANSCRIPTIONAL REGULATOR PKSA"/>
    <property type="match status" value="1"/>
</dbReference>
<dbReference type="PROSITE" id="PS50977">
    <property type="entry name" value="HTH_TETR_2"/>
    <property type="match status" value="1"/>
</dbReference>
<keyword evidence="5" id="KW-1185">Reference proteome</keyword>
<evidence type="ECO:0000256" key="1">
    <source>
        <dbReference type="ARBA" id="ARBA00023125"/>
    </source>
</evidence>
<evidence type="ECO:0000256" key="2">
    <source>
        <dbReference type="PROSITE-ProRule" id="PRU00335"/>
    </source>
</evidence>
<name>A0ABZ0PQL1_9PROT</name>
<keyword evidence="1 2" id="KW-0238">DNA-binding</keyword>
<evidence type="ECO:0000313" key="4">
    <source>
        <dbReference type="EMBL" id="WPB87385.1"/>
    </source>
</evidence>
<dbReference type="RefSeq" id="WP_318651338.1">
    <property type="nucleotide sequence ID" value="NZ_CP137852.1"/>
</dbReference>
<dbReference type="InterPro" id="IPR050109">
    <property type="entry name" value="HTH-type_TetR-like_transc_reg"/>
</dbReference>
<organism evidence="4 5">
    <name type="scientific">Sediminicoccus rosea</name>
    <dbReference type="NCBI Taxonomy" id="1225128"/>
    <lineage>
        <taxon>Bacteria</taxon>
        <taxon>Pseudomonadati</taxon>
        <taxon>Pseudomonadota</taxon>
        <taxon>Alphaproteobacteria</taxon>
        <taxon>Acetobacterales</taxon>
        <taxon>Roseomonadaceae</taxon>
        <taxon>Sediminicoccus</taxon>
    </lineage>
</organism>
<dbReference type="InterPro" id="IPR009057">
    <property type="entry name" value="Homeodomain-like_sf"/>
</dbReference>